<name>A0ABW8ITH0_9GAMM</name>
<feature type="transmembrane region" description="Helical" evidence="1">
    <location>
        <begin position="64"/>
        <end position="84"/>
    </location>
</feature>
<proteinExistence type="predicted"/>
<organism evidence="2 3">
    <name type="scientific">Dyella lipolytica</name>
    <dbReference type="NCBI Taxonomy" id="1867835"/>
    <lineage>
        <taxon>Bacteria</taxon>
        <taxon>Pseudomonadati</taxon>
        <taxon>Pseudomonadota</taxon>
        <taxon>Gammaproteobacteria</taxon>
        <taxon>Lysobacterales</taxon>
        <taxon>Rhodanobacteraceae</taxon>
        <taxon>Dyella</taxon>
    </lineage>
</organism>
<keyword evidence="3" id="KW-1185">Reference proteome</keyword>
<reference evidence="2 3" key="1">
    <citation type="submission" date="2020-10" db="EMBL/GenBank/DDBJ databases">
        <title>Phylogeny of dyella-like bacteria.</title>
        <authorList>
            <person name="Fu J."/>
        </authorList>
    </citation>
    <scope>NUCLEOTIDE SEQUENCE [LARGE SCALE GENOMIC DNA]</scope>
    <source>
        <strain evidence="2 3">DHOB07</strain>
    </source>
</reference>
<feature type="transmembrane region" description="Helical" evidence="1">
    <location>
        <begin position="32"/>
        <end position="52"/>
    </location>
</feature>
<keyword evidence="1" id="KW-0812">Transmembrane</keyword>
<evidence type="ECO:0000313" key="3">
    <source>
        <dbReference type="Proteomes" id="UP001620405"/>
    </source>
</evidence>
<protein>
    <submittedName>
        <fullName evidence="2">Uncharacterized protein</fullName>
    </submittedName>
</protein>
<keyword evidence="1" id="KW-1133">Transmembrane helix</keyword>
<comment type="caution">
    <text evidence="2">The sequence shown here is derived from an EMBL/GenBank/DDBJ whole genome shotgun (WGS) entry which is preliminary data.</text>
</comment>
<keyword evidence="1" id="KW-0472">Membrane</keyword>
<accession>A0ABW8ITH0</accession>
<sequence>MNPKTIVIWLMALITFLGGATAQYFYQRHAHPPGLIAAVLVAISAFLMFLWYRLDTEQRSYRRTYLLNVGVVGFSLIALPYYFFRSRGVKGGFVASSLFFLAILGSFFVSMAGRYLVYFVVRT</sequence>
<evidence type="ECO:0000313" key="2">
    <source>
        <dbReference type="EMBL" id="MFK2873218.1"/>
    </source>
</evidence>
<gene>
    <name evidence="2" type="ORF">ISP13_06695</name>
</gene>
<dbReference type="EMBL" id="JADIKG010000011">
    <property type="protein sequence ID" value="MFK2873218.1"/>
    <property type="molecule type" value="Genomic_DNA"/>
</dbReference>
<dbReference type="Proteomes" id="UP001620405">
    <property type="component" value="Unassembled WGS sequence"/>
</dbReference>
<feature type="transmembrane region" description="Helical" evidence="1">
    <location>
        <begin position="96"/>
        <end position="121"/>
    </location>
</feature>
<dbReference type="RefSeq" id="WP_284397976.1">
    <property type="nucleotide sequence ID" value="NZ_BSNQ01000003.1"/>
</dbReference>
<evidence type="ECO:0000256" key="1">
    <source>
        <dbReference type="SAM" id="Phobius"/>
    </source>
</evidence>